<dbReference type="RefSeq" id="WP_046504176.1">
    <property type="nucleotide sequence ID" value="NZ_LANI01000003.1"/>
</dbReference>
<evidence type="ECO:0000313" key="4">
    <source>
        <dbReference type="EMBL" id="KKJ77922.1"/>
    </source>
</evidence>
<proteinExistence type="predicted"/>
<feature type="transmembrane region" description="Helical" evidence="1">
    <location>
        <begin position="87"/>
        <end position="107"/>
    </location>
</feature>
<keyword evidence="5" id="KW-1185">Reference proteome</keyword>
<dbReference type="STRING" id="1549748.WH95_05755"/>
<evidence type="ECO:0000256" key="1">
    <source>
        <dbReference type="SAM" id="Phobius"/>
    </source>
</evidence>
<dbReference type="Gene3D" id="2.60.120.1440">
    <property type="match status" value="1"/>
</dbReference>
<sequence>MRNVTLPQKASEWLLVLKENPDDKRLRSAFSQWYEKKPEHAEAWKKAVKAYSLMGAVAPRHADQWAEPQIAEEYAPKKVIAFRRPKFKVASFVAVAASILLALILRFEPLSDYDYATATGEIRQVTLADGSKVYMGPESKLKLNYSERSRDVQLLEGQAFFDVSHNPEKSFRVFSLGTEISVLGTAFDVNMVDENVGVMVQEGTVAVKPDPKKPDTEILKIGDRIDVAKSGDFVRGHISPKHISAWRDGRFIANDHSALDVVKALDRHYSGIVVIADEDLKNQPVTGMYLLSKPVPALKALAKSIGAEAYQVTPWFIVISNS</sequence>
<dbReference type="PANTHER" id="PTHR30273">
    <property type="entry name" value="PERIPLASMIC SIGNAL SENSOR AND SIGMA FACTOR ACTIVATOR FECR-RELATED"/>
    <property type="match status" value="1"/>
</dbReference>
<gene>
    <name evidence="4" type="ORF">WH95_05755</name>
</gene>
<dbReference type="InterPro" id="IPR032623">
    <property type="entry name" value="FecR_N"/>
</dbReference>
<comment type="caution">
    <text evidence="4">The sequence shown here is derived from an EMBL/GenBank/DDBJ whole genome shotgun (WGS) entry which is preliminary data.</text>
</comment>
<dbReference type="Pfam" id="PF04773">
    <property type="entry name" value="FecR"/>
    <property type="match status" value="1"/>
</dbReference>
<organism evidence="4 5">
    <name type="scientific">Kiloniella litopenaei</name>
    <dbReference type="NCBI Taxonomy" id="1549748"/>
    <lineage>
        <taxon>Bacteria</taxon>
        <taxon>Pseudomonadati</taxon>
        <taxon>Pseudomonadota</taxon>
        <taxon>Alphaproteobacteria</taxon>
        <taxon>Rhodospirillales</taxon>
        <taxon>Kiloniellaceae</taxon>
        <taxon>Kiloniella</taxon>
    </lineage>
</organism>
<dbReference type="AlphaFoldDB" id="A0A0M2R7N5"/>
<dbReference type="GO" id="GO:0016989">
    <property type="term" value="F:sigma factor antagonist activity"/>
    <property type="evidence" value="ECO:0007669"/>
    <property type="project" value="TreeGrafter"/>
</dbReference>
<dbReference type="EMBL" id="LANI01000003">
    <property type="protein sequence ID" value="KKJ77922.1"/>
    <property type="molecule type" value="Genomic_DNA"/>
</dbReference>
<dbReference type="InterPro" id="IPR006860">
    <property type="entry name" value="FecR"/>
</dbReference>
<accession>A0A0M2R7N5</accession>
<feature type="domain" description="FecR protein" evidence="2">
    <location>
        <begin position="114"/>
        <end position="205"/>
    </location>
</feature>
<keyword evidence="1" id="KW-1133">Transmembrane helix</keyword>
<protein>
    <recommendedName>
        <fullName evidence="6">FecR protein domain-containing protein</fullName>
    </recommendedName>
</protein>
<keyword evidence="1" id="KW-0812">Transmembrane</keyword>
<evidence type="ECO:0000313" key="5">
    <source>
        <dbReference type="Proteomes" id="UP000034491"/>
    </source>
</evidence>
<dbReference type="InterPro" id="IPR012373">
    <property type="entry name" value="Ferrdict_sens_TM"/>
</dbReference>
<keyword evidence="1" id="KW-0472">Membrane</keyword>
<evidence type="ECO:0000259" key="3">
    <source>
        <dbReference type="Pfam" id="PF16220"/>
    </source>
</evidence>
<evidence type="ECO:0000259" key="2">
    <source>
        <dbReference type="Pfam" id="PF04773"/>
    </source>
</evidence>
<reference evidence="4 5" key="1">
    <citation type="submission" date="2015-03" db="EMBL/GenBank/DDBJ databases">
        <title>Genome sequence of Kiloniella sp. P1-1, isolated from the gut microflora of Pacific white shrimp, Penaeus vannamei.</title>
        <authorList>
            <person name="Shao Z."/>
            <person name="Wang L."/>
            <person name="Li X."/>
        </authorList>
    </citation>
    <scope>NUCLEOTIDE SEQUENCE [LARGE SCALE GENOMIC DNA]</scope>
    <source>
        <strain evidence="4 5">P1-1</strain>
    </source>
</reference>
<dbReference type="Proteomes" id="UP000034491">
    <property type="component" value="Unassembled WGS sequence"/>
</dbReference>
<name>A0A0M2R7N5_9PROT</name>
<dbReference type="PIRSF" id="PIRSF018266">
    <property type="entry name" value="FecR"/>
    <property type="match status" value="1"/>
</dbReference>
<dbReference type="PANTHER" id="PTHR30273:SF2">
    <property type="entry name" value="PROTEIN FECR"/>
    <property type="match status" value="1"/>
</dbReference>
<feature type="domain" description="FecR N-terminal" evidence="3">
    <location>
        <begin position="8"/>
        <end position="47"/>
    </location>
</feature>
<evidence type="ECO:0008006" key="6">
    <source>
        <dbReference type="Google" id="ProtNLM"/>
    </source>
</evidence>
<dbReference type="Pfam" id="PF16220">
    <property type="entry name" value="DUF4880"/>
    <property type="match status" value="1"/>
</dbReference>